<dbReference type="SUPFAM" id="SSF158446">
    <property type="entry name" value="IVS-encoded protein-like"/>
    <property type="match status" value="1"/>
</dbReference>
<evidence type="ECO:0000313" key="2">
    <source>
        <dbReference type="Proteomes" id="UP001254608"/>
    </source>
</evidence>
<dbReference type="EMBL" id="JAVRIC010000008">
    <property type="protein sequence ID" value="MDT0497205.1"/>
    <property type="molecule type" value="Genomic_DNA"/>
</dbReference>
<dbReference type="Proteomes" id="UP001254608">
    <property type="component" value="Unassembled WGS sequence"/>
</dbReference>
<keyword evidence="2" id="KW-1185">Reference proteome</keyword>
<dbReference type="RefSeq" id="WP_311364597.1">
    <property type="nucleotide sequence ID" value="NZ_JAVRIC010000008.1"/>
</dbReference>
<dbReference type="PANTHER" id="PTHR38471">
    <property type="entry name" value="FOUR HELIX BUNDLE PROTEIN"/>
    <property type="match status" value="1"/>
</dbReference>
<dbReference type="PANTHER" id="PTHR38471:SF2">
    <property type="entry name" value="FOUR HELIX BUNDLE PROTEIN"/>
    <property type="match status" value="1"/>
</dbReference>
<dbReference type="Gene3D" id="1.20.1440.60">
    <property type="entry name" value="23S rRNA-intervening sequence"/>
    <property type="match status" value="1"/>
</dbReference>
<gene>
    <name evidence="1" type="ORF">RM530_07485</name>
</gene>
<name>A0ABU2WH66_9GAMM</name>
<accession>A0ABU2WH66</accession>
<reference evidence="1 2" key="1">
    <citation type="submission" date="2023-09" db="EMBL/GenBank/DDBJ databases">
        <authorList>
            <person name="Rey-Velasco X."/>
        </authorList>
    </citation>
    <scope>NUCLEOTIDE SEQUENCE [LARGE SCALE GENOMIC DNA]</scope>
    <source>
        <strain evidence="1 2">W345</strain>
    </source>
</reference>
<comment type="caution">
    <text evidence="1">The sequence shown here is derived from an EMBL/GenBank/DDBJ whole genome shotgun (WGS) entry which is preliminary data.</text>
</comment>
<dbReference type="CDD" id="cd16377">
    <property type="entry name" value="23S_rRNA_IVP_like"/>
    <property type="match status" value="1"/>
</dbReference>
<evidence type="ECO:0000313" key="1">
    <source>
        <dbReference type="EMBL" id="MDT0497205.1"/>
    </source>
</evidence>
<dbReference type="Pfam" id="PF05635">
    <property type="entry name" value="23S_rRNA_IVP"/>
    <property type="match status" value="1"/>
</dbReference>
<protein>
    <submittedName>
        <fullName evidence="1">Four helix bundle protein</fullName>
    </submittedName>
</protein>
<dbReference type="InterPro" id="IPR036583">
    <property type="entry name" value="23S_rRNA_IVS_sf"/>
</dbReference>
<dbReference type="NCBIfam" id="TIGR02436">
    <property type="entry name" value="four helix bundle protein"/>
    <property type="match status" value="1"/>
</dbReference>
<organism evidence="1 2">
    <name type="scientific">Banduia mediterranea</name>
    <dbReference type="NCBI Taxonomy" id="3075609"/>
    <lineage>
        <taxon>Bacteria</taxon>
        <taxon>Pseudomonadati</taxon>
        <taxon>Pseudomonadota</taxon>
        <taxon>Gammaproteobacteria</taxon>
        <taxon>Nevskiales</taxon>
        <taxon>Algiphilaceae</taxon>
        <taxon>Banduia</taxon>
    </lineage>
</organism>
<sequence length="132" mass="14453">MAASHFRELEVWRLAMDLTKAVYQLSAGFPRDERFGLTAQIRRAAVSVPSNIAEGNARHTPRDYARFIAIAAGSTAEQQTQLLLAQELGFGQADLARGALDLCERVSQMLSKLHRALEHKSTSGYGSPGPEQ</sequence>
<dbReference type="InterPro" id="IPR012657">
    <property type="entry name" value="23S_rRNA-intervening_sequence"/>
</dbReference>
<proteinExistence type="predicted"/>